<evidence type="ECO:0000313" key="3">
    <source>
        <dbReference type="Proteomes" id="UP000542776"/>
    </source>
</evidence>
<sequence>MSNIENPELDQAKTGGGIGDISRQPLDPSSENAGNADPVIEPDGDEDDAQPSDGGLAVDDEPAPSGEDPDDEADETLGTIV</sequence>
<feature type="compositionally biased region" description="Acidic residues" evidence="1">
    <location>
        <begin position="40"/>
        <end position="50"/>
    </location>
</feature>
<gene>
    <name evidence="2" type="ORF">GGR04_000954</name>
</gene>
<protein>
    <submittedName>
        <fullName evidence="2">Uncharacterized protein</fullName>
    </submittedName>
</protein>
<proteinExistence type="predicted"/>
<feature type="region of interest" description="Disordered" evidence="1">
    <location>
        <begin position="1"/>
        <end position="81"/>
    </location>
</feature>
<reference evidence="2 3" key="1">
    <citation type="submission" date="2020-08" db="EMBL/GenBank/DDBJ databases">
        <title>Genomic Encyclopedia of Type Strains, Phase IV (KMG-IV): sequencing the most valuable type-strain genomes for metagenomic binning, comparative biology and taxonomic classification.</title>
        <authorList>
            <person name="Goeker M."/>
        </authorList>
    </citation>
    <scope>NUCLEOTIDE SEQUENCE [LARGE SCALE GENOMIC DNA]</scope>
    <source>
        <strain evidence="2 3">DSM 102238</strain>
    </source>
</reference>
<name>A0A7W6E9E6_9HYPH</name>
<feature type="compositionally biased region" description="Acidic residues" evidence="1">
    <location>
        <begin position="58"/>
        <end position="75"/>
    </location>
</feature>
<evidence type="ECO:0000313" key="2">
    <source>
        <dbReference type="EMBL" id="MBB3997133.1"/>
    </source>
</evidence>
<dbReference type="Proteomes" id="UP000542776">
    <property type="component" value="Unassembled WGS sequence"/>
</dbReference>
<accession>A0A7W6E9E6</accession>
<keyword evidence="3" id="KW-1185">Reference proteome</keyword>
<dbReference type="AlphaFoldDB" id="A0A7W6E9E6"/>
<evidence type="ECO:0000256" key="1">
    <source>
        <dbReference type="SAM" id="MobiDB-lite"/>
    </source>
</evidence>
<comment type="caution">
    <text evidence="2">The sequence shown here is derived from an EMBL/GenBank/DDBJ whole genome shotgun (WGS) entry which is preliminary data.</text>
</comment>
<dbReference type="RefSeq" id="WP_183198360.1">
    <property type="nucleotide sequence ID" value="NZ_JACIEK010000001.1"/>
</dbReference>
<dbReference type="EMBL" id="JACIEK010000001">
    <property type="protein sequence ID" value="MBB3997133.1"/>
    <property type="molecule type" value="Genomic_DNA"/>
</dbReference>
<organism evidence="2 3">
    <name type="scientific">Aureimonas pseudogalii</name>
    <dbReference type="NCBI Taxonomy" id="1744844"/>
    <lineage>
        <taxon>Bacteria</taxon>
        <taxon>Pseudomonadati</taxon>
        <taxon>Pseudomonadota</taxon>
        <taxon>Alphaproteobacteria</taxon>
        <taxon>Hyphomicrobiales</taxon>
        <taxon>Aurantimonadaceae</taxon>
        <taxon>Aureimonas</taxon>
    </lineage>
</organism>